<comment type="similarity">
    <text evidence="2 7">Belongs to the complex I subunit 1 family.</text>
</comment>
<accession>A0A1L6BZW2</accession>
<dbReference type="InterPro" id="IPR001694">
    <property type="entry name" value="NADH_UbQ_OxRdtase_su1/FPO"/>
</dbReference>
<evidence type="ECO:0000256" key="6">
    <source>
        <dbReference type="ARBA" id="ARBA00023136"/>
    </source>
</evidence>
<feature type="transmembrane region" description="Helical" evidence="9">
    <location>
        <begin position="168"/>
        <end position="187"/>
    </location>
</feature>
<dbReference type="EC" id="7.1.1.2" evidence="8"/>
<evidence type="ECO:0000313" key="11">
    <source>
        <dbReference type="EMBL" id="APQ42950.1"/>
    </source>
</evidence>
<dbReference type="HAMAP" id="MF_01350">
    <property type="entry name" value="NDH1_NuoH"/>
    <property type="match status" value="1"/>
</dbReference>
<feature type="transmembrane region" description="Helical" evidence="9">
    <location>
        <begin position="281"/>
        <end position="304"/>
    </location>
</feature>
<keyword evidence="6 9" id="KW-0472">Membrane</keyword>
<evidence type="ECO:0000256" key="8">
    <source>
        <dbReference type="RuleBase" id="RU000473"/>
    </source>
</evidence>
<evidence type="ECO:0000256" key="1">
    <source>
        <dbReference type="ARBA" id="ARBA00004141"/>
    </source>
</evidence>
<protein>
    <recommendedName>
        <fullName evidence="3 8">NADH-ubiquinone oxidoreductase chain 1</fullName>
        <ecNumber evidence="8">7.1.1.2</ecNumber>
    </recommendedName>
</protein>
<keyword evidence="4 7" id="KW-0812">Transmembrane</keyword>
<feature type="signal peptide" evidence="10">
    <location>
        <begin position="1"/>
        <end position="25"/>
    </location>
</feature>
<dbReference type="PANTHER" id="PTHR11432">
    <property type="entry name" value="NADH DEHYDROGENASE SUBUNIT 1"/>
    <property type="match status" value="1"/>
</dbReference>
<feature type="transmembrane region" description="Helical" evidence="9">
    <location>
        <begin position="92"/>
        <end position="116"/>
    </location>
</feature>
<dbReference type="GO" id="GO:0009060">
    <property type="term" value="P:aerobic respiration"/>
    <property type="evidence" value="ECO:0007669"/>
    <property type="project" value="TreeGrafter"/>
</dbReference>
<keyword evidence="8 11" id="KW-0496">Mitochondrion</keyword>
<dbReference type="PANTHER" id="PTHR11432:SF3">
    <property type="entry name" value="NADH-UBIQUINONE OXIDOREDUCTASE CHAIN 1"/>
    <property type="match status" value="1"/>
</dbReference>
<keyword evidence="10" id="KW-0732">Signal</keyword>
<geneLocation type="mitochondrion" evidence="11"/>
<feature type="chain" id="PRO_5012137224" description="NADH-ubiquinone oxidoreductase chain 1" evidence="10">
    <location>
        <begin position="26"/>
        <end position="308"/>
    </location>
</feature>
<dbReference type="GO" id="GO:0005743">
    <property type="term" value="C:mitochondrial inner membrane"/>
    <property type="evidence" value="ECO:0007669"/>
    <property type="project" value="UniProtKB-SubCell"/>
</dbReference>
<comment type="catalytic activity">
    <reaction evidence="8">
        <text>a ubiquinone + NADH + 5 H(+)(in) = a ubiquinol + NAD(+) + 4 H(+)(out)</text>
        <dbReference type="Rhea" id="RHEA:29091"/>
        <dbReference type="Rhea" id="RHEA-COMP:9565"/>
        <dbReference type="Rhea" id="RHEA-COMP:9566"/>
        <dbReference type="ChEBI" id="CHEBI:15378"/>
        <dbReference type="ChEBI" id="CHEBI:16389"/>
        <dbReference type="ChEBI" id="CHEBI:17976"/>
        <dbReference type="ChEBI" id="CHEBI:57540"/>
        <dbReference type="ChEBI" id="CHEBI:57945"/>
        <dbReference type="EC" id="7.1.1.2"/>
    </reaction>
</comment>
<feature type="transmembrane region" description="Helical" evidence="9">
    <location>
        <begin position="66"/>
        <end position="85"/>
    </location>
</feature>
<sequence>MWGFSLLLVLAAVAFFTLFERKGLSYFQLRKGPNKVSFSGVLQPMADAVKLLSKQYTHPTPTNKKTFILLPLFSLAAALLLWTLFPTQSKLFFISSGLIFFICVSSLSVYSTLLLAWTSNSKYAFLGGLRGIAQTISYEITMVLVVLAPTILALSFNLEKINATFSTVWMTLLFMPAAYSWFMISVAETNRAPFDFAEGESELVSGFNVEYSSGGFAIIFLAEYANIILMSMIMALFFLGGTSIWITDSDLILTAKAMGFCFMFIWLRASYPRLRYDYLMMITWKMILPFSLGLLMIISALLFLTQPA</sequence>
<name>A0A1L6BZW2_9MOLL</name>
<comment type="subcellular location">
    <subcellularLocation>
        <location evidence="1">Membrane</location>
        <topology evidence="1">Multi-pass membrane protein</topology>
    </subcellularLocation>
    <subcellularLocation>
        <location evidence="7">Mitochondrion inner membrane</location>
        <topology evidence="7">Multi-pass membrane protein</topology>
    </subcellularLocation>
</comment>
<dbReference type="EMBL" id="KY244019">
    <property type="protein sequence ID" value="APQ42950.1"/>
    <property type="molecule type" value="Genomic_DNA"/>
</dbReference>
<feature type="transmembrane region" description="Helical" evidence="9">
    <location>
        <begin position="251"/>
        <end position="269"/>
    </location>
</feature>
<evidence type="ECO:0000256" key="10">
    <source>
        <dbReference type="SAM" id="SignalP"/>
    </source>
</evidence>
<feature type="transmembrane region" description="Helical" evidence="9">
    <location>
        <begin position="216"/>
        <end position="239"/>
    </location>
</feature>
<dbReference type="AlphaFoldDB" id="A0A1L6BZW2"/>
<dbReference type="Pfam" id="PF00146">
    <property type="entry name" value="NADHdh"/>
    <property type="match status" value="1"/>
</dbReference>
<organism evidence="11">
    <name type="scientific">Vema ewingi</name>
    <dbReference type="NCBI Taxonomy" id="1930079"/>
    <lineage>
        <taxon>Eukaryota</taxon>
        <taxon>Metazoa</taxon>
        <taxon>Spiralia</taxon>
        <taxon>Lophotrochozoa</taxon>
        <taxon>Mollusca</taxon>
        <taxon>Monoplacophora</taxon>
        <taxon>Tryblidiida</taxon>
        <taxon>Neopilinidae</taxon>
        <taxon>Vema</taxon>
    </lineage>
</organism>
<gene>
    <name evidence="11" type="primary">nad1</name>
</gene>
<keyword evidence="7" id="KW-0520">NAD</keyword>
<dbReference type="PROSITE" id="PS00668">
    <property type="entry name" value="COMPLEX1_ND1_2"/>
    <property type="match status" value="1"/>
</dbReference>
<dbReference type="GO" id="GO:0003954">
    <property type="term" value="F:NADH dehydrogenase activity"/>
    <property type="evidence" value="ECO:0007669"/>
    <property type="project" value="TreeGrafter"/>
</dbReference>
<feature type="transmembrane region" description="Helical" evidence="9">
    <location>
        <begin position="136"/>
        <end position="156"/>
    </location>
</feature>
<dbReference type="InterPro" id="IPR018086">
    <property type="entry name" value="NADH_UbQ_OxRdtase_su1_CS"/>
</dbReference>
<keyword evidence="8" id="KW-0830">Ubiquinone</keyword>
<reference evidence="11" key="1">
    <citation type="journal article" date="2016" name="BMC Evol. Biol.">
        <title>Monoplacophoran mitochondrial genomes: convergent gene arrangements and little phylogenetic signal.</title>
        <authorList>
            <person name="Stoger I."/>
            <person name="Kocot K.M."/>
            <person name="Poustka A.J."/>
            <person name="Wilson N.G."/>
            <person name="Ivanov D."/>
            <person name="Halanych K.M."/>
            <person name="Schrodl M."/>
        </authorList>
    </citation>
    <scope>NUCLEOTIDE SEQUENCE</scope>
</reference>
<evidence type="ECO:0000256" key="4">
    <source>
        <dbReference type="ARBA" id="ARBA00022692"/>
    </source>
</evidence>
<dbReference type="PROSITE" id="PS00667">
    <property type="entry name" value="COMPLEX1_ND1_1"/>
    <property type="match status" value="1"/>
</dbReference>
<evidence type="ECO:0000256" key="9">
    <source>
        <dbReference type="SAM" id="Phobius"/>
    </source>
</evidence>
<evidence type="ECO:0000256" key="2">
    <source>
        <dbReference type="ARBA" id="ARBA00010535"/>
    </source>
</evidence>
<proteinExistence type="inferred from homology"/>
<evidence type="ECO:0000256" key="3">
    <source>
        <dbReference type="ARBA" id="ARBA00021009"/>
    </source>
</evidence>
<evidence type="ECO:0000256" key="5">
    <source>
        <dbReference type="ARBA" id="ARBA00022989"/>
    </source>
</evidence>
<keyword evidence="5 9" id="KW-1133">Transmembrane helix</keyword>
<dbReference type="GO" id="GO:0008137">
    <property type="term" value="F:NADH dehydrogenase (ubiquinone) activity"/>
    <property type="evidence" value="ECO:0007669"/>
    <property type="project" value="UniProtKB-EC"/>
</dbReference>
<evidence type="ECO:0000256" key="7">
    <source>
        <dbReference type="RuleBase" id="RU000471"/>
    </source>
</evidence>